<reference evidence="1 2" key="1">
    <citation type="submission" date="2014-04" db="EMBL/GenBank/DDBJ databases">
        <title>Aquimarina sp. 22II-S11-z7 Genome Sequencing.</title>
        <authorList>
            <person name="Lai Q."/>
        </authorList>
    </citation>
    <scope>NUCLEOTIDE SEQUENCE [LARGE SCALE GENOMIC DNA]</scope>
    <source>
        <strain evidence="1 2">22II-S11-z7</strain>
    </source>
</reference>
<organism evidence="1 2">
    <name type="scientific">Aquimarina atlantica</name>
    <dbReference type="NCBI Taxonomy" id="1317122"/>
    <lineage>
        <taxon>Bacteria</taxon>
        <taxon>Pseudomonadati</taxon>
        <taxon>Bacteroidota</taxon>
        <taxon>Flavobacteriia</taxon>
        <taxon>Flavobacteriales</taxon>
        <taxon>Flavobacteriaceae</taxon>
        <taxon>Aquimarina</taxon>
    </lineage>
</organism>
<dbReference type="Proteomes" id="UP000023541">
    <property type="component" value="Unassembled WGS sequence"/>
</dbReference>
<dbReference type="RefSeq" id="WP_034242876.1">
    <property type="nucleotide sequence ID" value="NZ_AQRA01000006.1"/>
</dbReference>
<evidence type="ECO:0008006" key="3">
    <source>
        <dbReference type="Google" id="ProtNLM"/>
    </source>
</evidence>
<dbReference type="EMBL" id="AQRA01000006">
    <property type="protein sequence ID" value="EZH73109.1"/>
    <property type="molecule type" value="Genomic_DNA"/>
</dbReference>
<comment type="caution">
    <text evidence="1">The sequence shown here is derived from an EMBL/GenBank/DDBJ whole genome shotgun (WGS) entry which is preliminary data.</text>
</comment>
<accession>A0A023BT55</accession>
<dbReference type="AlphaFoldDB" id="A0A023BT55"/>
<proteinExistence type="predicted"/>
<protein>
    <recommendedName>
        <fullName evidence="3">DUF3052 domain-containing protein</fullName>
    </recommendedName>
</protein>
<gene>
    <name evidence="1" type="ORF">ATO12_19055</name>
</gene>
<keyword evidence="2" id="KW-1185">Reference proteome</keyword>
<evidence type="ECO:0000313" key="1">
    <source>
        <dbReference type="EMBL" id="EZH73109.1"/>
    </source>
</evidence>
<evidence type="ECO:0000313" key="2">
    <source>
        <dbReference type="Proteomes" id="UP000023541"/>
    </source>
</evidence>
<dbReference type="eggNOG" id="ENOG5032ZP2">
    <property type="taxonomic scope" value="Bacteria"/>
</dbReference>
<dbReference type="STRING" id="1317122.ATO12_19055"/>
<sequence length="153" mass="17708">MTPLFKKLQLPPFLDEILILNEPEGFCEDLDCLKGVTVKESLIQVSEVDFAVIFVTEKKQIENRIETVYPKLVGDAILWFAYPKKNSKKYTTEINRDYGWGVLGDYNLEPINHVSINTDWNALRFRKISFIKMMTHNKNHSLRETGKEKATGV</sequence>
<name>A0A023BT55_9FLAO</name>